<accession>A0A8I3W9N3</accession>
<dbReference type="PANTHER" id="PTHR12138">
    <property type="entry name" value="PRIMATE-EXPANDED PROTEIN FAMILY"/>
    <property type="match status" value="1"/>
</dbReference>
<reference evidence="1" key="3">
    <citation type="submission" date="2025-09" db="UniProtKB">
        <authorList>
            <consortium name="Ensembl"/>
        </authorList>
    </citation>
    <scope>IDENTIFICATION</scope>
</reference>
<dbReference type="PRINTS" id="PR02045">
    <property type="entry name" value="F138DOMAIN"/>
</dbReference>
<evidence type="ECO:0000313" key="1">
    <source>
        <dbReference type="Ensembl" id="ENSCJAP00000079431.1"/>
    </source>
</evidence>
<dbReference type="AlphaFoldDB" id="A0A8I3W9N3"/>
<sequence>MPPHLAKFFVFLVEMRFHHFGQAGLELLTSSDLAGLASQSAGITGVSHHLIFVILVETGFYHVGQAGLKLLTSGNPPALASQSAWITGMSHFAQPT</sequence>
<name>A0A8I3W9N3_CALJA</name>
<dbReference type="Ensembl" id="ENSCJAT00000134832.1">
    <property type="protein sequence ID" value="ENSCJAP00000079431.1"/>
    <property type="gene ID" value="ENSCJAG00000071063.1"/>
</dbReference>
<reference evidence="1" key="2">
    <citation type="submission" date="2025-08" db="UniProtKB">
        <authorList>
            <consortium name="Ensembl"/>
        </authorList>
    </citation>
    <scope>IDENTIFICATION</scope>
</reference>
<evidence type="ECO:0000313" key="2">
    <source>
        <dbReference type="Proteomes" id="UP000008225"/>
    </source>
</evidence>
<keyword evidence="2" id="KW-1185">Reference proteome</keyword>
<protein>
    <submittedName>
        <fullName evidence="1">Uncharacterized protein</fullName>
    </submittedName>
</protein>
<dbReference type="GeneTree" id="ENSGT01120000271815"/>
<organism evidence="1 2">
    <name type="scientific">Callithrix jacchus</name>
    <name type="common">White-tufted-ear marmoset</name>
    <name type="synonym">Simia Jacchus</name>
    <dbReference type="NCBI Taxonomy" id="9483"/>
    <lineage>
        <taxon>Eukaryota</taxon>
        <taxon>Metazoa</taxon>
        <taxon>Chordata</taxon>
        <taxon>Craniata</taxon>
        <taxon>Vertebrata</taxon>
        <taxon>Euteleostomi</taxon>
        <taxon>Mammalia</taxon>
        <taxon>Eutheria</taxon>
        <taxon>Euarchontoglires</taxon>
        <taxon>Primates</taxon>
        <taxon>Haplorrhini</taxon>
        <taxon>Platyrrhini</taxon>
        <taxon>Cebidae</taxon>
        <taxon>Callitrichinae</taxon>
        <taxon>Callithrix</taxon>
        <taxon>Callithrix</taxon>
    </lineage>
</organism>
<reference evidence="1 2" key="1">
    <citation type="submission" date="2009-03" db="EMBL/GenBank/DDBJ databases">
        <authorList>
            <person name="Warren W."/>
            <person name="Ye L."/>
            <person name="Minx P."/>
            <person name="Worley K."/>
            <person name="Gibbs R."/>
            <person name="Wilson R.K."/>
        </authorList>
    </citation>
    <scope>NUCLEOTIDE SEQUENCE [LARGE SCALE GENOMIC DNA]</scope>
</reference>
<dbReference type="PANTHER" id="PTHR12138:SF135">
    <property type="entry name" value="SAM DOMAIN-CONTAINING PROTEIN"/>
    <property type="match status" value="1"/>
</dbReference>
<dbReference type="Proteomes" id="UP000008225">
    <property type="component" value="Chromosome 13"/>
</dbReference>
<proteinExistence type="predicted"/>